<dbReference type="InterPro" id="IPR050171">
    <property type="entry name" value="MFS_Transporters"/>
</dbReference>
<feature type="transmembrane region" description="Helical" evidence="7">
    <location>
        <begin position="254"/>
        <end position="277"/>
    </location>
</feature>
<feature type="transmembrane region" description="Helical" evidence="7">
    <location>
        <begin position="164"/>
        <end position="185"/>
    </location>
</feature>
<dbReference type="GO" id="GO:0022857">
    <property type="term" value="F:transmembrane transporter activity"/>
    <property type="evidence" value="ECO:0007669"/>
    <property type="project" value="InterPro"/>
</dbReference>
<dbReference type="PANTHER" id="PTHR23517:SF3">
    <property type="entry name" value="INTEGRAL MEMBRANE TRANSPORT PROTEIN"/>
    <property type="match status" value="1"/>
</dbReference>
<evidence type="ECO:0000256" key="4">
    <source>
        <dbReference type="ARBA" id="ARBA00022692"/>
    </source>
</evidence>
<reference evidence="9" key="1">
    <citation type="submission" date="2021-01" db="EMBL/GenBank/DDBJ databases">
        <title>Description of Breznakiella homolactica.</title>
        <authorList>
            <person name="Song Y."/>
            <person name="Brune A."/>
        </authorList>
    </citation>
    <scope>NUCLEOTIDE SEQUENCE</scope>
    <source>
        <strain evidence="9">RmG30</strain>
    </source>
</reference>
<feature type="transmembrane region" description="Helical" evidence="7">
    <location>
        <begin position="9"/>
        <end position="29"/>
    </location>
</feature>
<evidence type="ECO:0000256" key="7">
    <source>
        <dbReference type="SAM" id="Phobius"/>
    </source>
</evidence>
<evidence type="ECO:0000256" key="2">
    <source>
        <dbReference type="ARBA" id="ARBA00022448"/>
    </source>
</evidence>
<evidence type="ECO:0000259" key="8">
    <source>
        <dbReference type="PROSITE" id="PS50850"/>
    </source>
</evidence>
<dbReference type="Proteomes" id="UP000595917">
    <property type="component" value="Chromosome"/>
</dbReference>
<protein>
    <submittedName>
        <fullName evidence="9">MFS transporter</fullName>
    </submittedName>
</protein>
<gene>
    <name evidence="9" type="ORF">JFL75_00450</name>
</gene>
<proteinExistence type="predicted"/>
<dbReference type="SUPFAM" id="SSF103473">
    <property type="entry name" value="MFS general substrate transporter"/>
    <property type="match status" value="1"/>
</dbReference>
<dbReference type="InterPro" id="IPR011701">
    <property type="entry name" value="MFS"/>
</dbReference>
<dbReference type="Pfam" id="PF07690">
    <property type="entry name" value="MFS_1"/>
    <property type="match status" value="1"/>
</dbReference>
<keyword evidence="5 7" id="KW-1133">Transmembrane helix</keyword>
<dbReference type="EMBL" id="CP067089">
    <property type="protein sequence ID" value="QQO09428.1"/>
    <property type="molecule type" value="Genomic_DNA"/>
</dbReference>
<accession>A0A7T7XN98</accession>
<keyword evidence="6 7" id="KW-0472">Membrane</keyword>
<dbReference type="Gene3D" id="1.20.1250.20">
    <property type="entry name" value="MFS general substrate transporter like domains"/>
    <property type="match status" value="1"/>
</dbReference>
<feature type="transmembrane region" description="Helical" evidence="7">
    <location>
        <begin position="35"/>
        <end position="56"/>
    </location>
</feature>
<name>A0A7T7XN98_9SPIR</name>
<dbReference type="InterPro" id="IPR020846">
    <property type="entry name" value="MFS_dom"/>
</dbReference>
<evidence type="ECO:0000256" key="3">
    <source>
        <dbReference type="ARBA" id="ARBA00022475"/>
    </source>
</evidence>
<sequence length="423" mass="45191">MGSDKGKVYFIYSLLVLSYFFSLFFRVSASVALPLIQAEWGLSAGIIGFISSMYFYTYALMQPACGVLNDTYSPMKVVAIGLVIAGIGSLIFGLAANTAALITGRLLMGIGLSPILSGLLVYQGSRFPPERYAFFSGLSMMIGNMGAVFSAAPLSAALGLWGRAGVFCAICITTVLVSVLLLVFGGRTPQEKTGRSLGREIFSRFVRAAGVLRVSRELKIVVLMWMVSFGAIMAYQGLWAVSWFAAVYPGLKHWASAAATVVSIGVMTGNFAGGFICRNAASRHHVIRRSLFAVFFLWIGLILSFYLVLPMGATVLVSFLLGACSGIAFTQFTAAVHEIAPEGQGGAVFGVSNCIIFLCIILYQWGSGILIGAFQRHTGNGFTAAFSIICATLLIPCAAAFRMRPIERVTLREPAVSGGKKQP</sequence>
<feature type="transmembrane region" description="Helical" evidence="7">
    <location>
        <begin position="222"/>
        <end position="248"/>
    </location>
</feature>
<feature type="transmembrane region" description="Helical" evidence="7">
    <location>
        <begin position="289"/>
        <end position="309"/>
    </location>
</feature>
<evidence type="ECO:0000256" key="6">
    <source>
        <dbReference type="ARBA" id="ARBA00023136"/>
    </source>
</evidence>
<organism evidence="9 10">
    <name type="scientific">Breznakiella homolactica</name>
    <dbReference type="NCBI Taxonomy" id="2798577"/>
    <lineage>
        <taxon>Bacteria</taxon>
        <taxon>Pseudomonadati</taxon>
        <taxon>Spirochaetota</taxon>
        <taxon>Spirochaetia</taxon>
        <taxon>Spirochaetales</taxon>
        <taxon>Breznakiellaceae</taxon>
        <taxon>Breznakiella</taxon>
    </lineage>
</organism>
<evidence type="ECO:0000256" key="5">
    <source>
        <dbReference type="ARBA" id="ARBA00022989"/>
    </source>
</evidence>
<dbReference type="PROSITE" id="PS50850">
    <property type="entry name" value="MFS"/>
    <property type="match status" value="1"/>
</dbReference>
<keyword evidence="10" id="KW-1185">Reference proteome</keyword>
<keyword evidence="2" id="KW-0813">Transport</keyword>
<dbReference type="RefSeq" id="WP_215626731.1">
    <property type="nucleotide sequence ID" value="NZ_CP067089.2"/>
</dbReference>
<evidence type="ECO:0000313" key="9">
    <source>
        <dbReference type="EMBL" id="QQO09428.1"/>
    </source>
</evidence>
<evidence type="ECO:0000256" key="1">
    <source>
        <dbReference type="ARBA" id="ARBA00004651"/>
    </source>
</evidence>
<feature type="transmembrane region" description="Helical" evidence="7">
    <location>
        <begin position="134"/>
        <end position="158"/>
    </location>
</feature>
<feature type="transmembrane region" description="Helical" evidence="7">
    <location>
        <begin position="315"/>
        <end position="336"/>
    </location>
</feature>
<dbReference type="PANTHER" id="PTHR23517">
    <property type="entry name" value="RESISTANCE PROTEIN MDTM, PUTATIVE-RELATED-RELATED"/>
    <property type="match status" value="1"/>
</dbReference>
<dbReference type="AlphaFoldDB" id="A0A7T7XN98"/>
<evidence type="ECO:0000313" key="10">
    <source>
        <dbReference type="Proteomes" id="UP000595917"/>
    </source>
</evidence>
<feature type="transmembrane region" description="Helical" evidence="7">
    <location>
        <begin position="381"/>
        <end position="401"/>
    </location>
</feature>
<feature type="domain" description="Major facilitator superfamily (MFS) profile" evidence="8">
    <location>
        <begin position="11"/>
        <end position="408"/>
    </location>
</feature>
<feature type="transmembrane region" description="Helical" evidence="7">
    <location>
        <begin position="77"/>
        <end position="96"/>
    </location>
</feature>
<feature type="transmembrane region" description="Helical" evidence="7">
    <location>
        <begin position="348"/>
        <end position="375"/>
    </location>
</feature>
<keyword evidence="3" id="KW-1003">Cell membrane</keyword>
<keyword evidence="4 7" id="KW-0812">Transmembrane</keyword>
<dbReference type="InterPro" id="IPR036259">
    <property type="entry name" value="MFS_trans_sf"/>
</dbReference>
<dbReference type="KEGG" id="bhc:JFL75_00450"/>
<dbReference type="GO" id="GO:0005886">
    <property type="term" value="C:plasma membrane"/>
    <property type="evidence" value="ECO:0007669"/>
    <property type="project" value="UniProtKB-SubCell"/>
</dbReference>
<comment type="subcellular location">
    <subcellularLocation>
        <location evidence="1">Cell membrane</location>
        <topology evidence="1">Multi-pass membrane protein</topology>
    </subcellularLocation>
</comment>